<dbReference type="GO" id="GO:0042761">
    <property type="term" value="P:very long-chain fatty acid biosynthetic process"/>
    <property type="evidence" value="ECO:0007669"/>
    <property type="project" value="TreeGrafter"/>
</dbReference>
<evidence type="ECO:0000313" key="15">
    <source>
        <dbReference type="EMBL" id="KAK8114332.1"/>
    </source>
</evidence>
<dbReference type="EC" id="4.2.1.134" evidence="4 14"/>
<comment type="caution">
    <text evidence="15">The sequence shown here is derived from an EMBL/GenBank/DDBJ whole genome shotgun (WGS) entry which is preliminary data.</text>
</comment>
<evidence type="ECO:0000256" key="5">
    <source>
        <dbReference type="ARBA" id="ARBA00022516"/>
    </source>
</evidence>
<feature type="transmembrane region" description="Helical" evidence="14">
    <location>
        <begin position="179"/>
        <end position="200"/>
    </location>
</feature>
<comment type="pathway">
    <text evidence="2 14">Lipid metabolism; fatty acid biosynthesis.</text>
</comment>
<keyword evidence="16" id="KW-1185">Reference proteome</keyword>
<evidence type="ECO:0000256" key="3">
    <source>
        <dbReference type="ARBA" id="ARBA00007811"/>
    </source>
</evidence>
<proteinExistence type="inferred from homology"/>
<organism evidence="15 16">
    <name type="scientific">Apiospora kogelbergensis</name>
    <dbReference type="NCBI Taxonomy" id="1337665"/>
    <lineage>
        <taxon>Eukaryota</taxon>
        <taxon>Fungi</taxon>
        <taxon>Dikarya</taxon>
        <taxon>Ascomycota</taxon>
        <taxon>Pezizomycotina</taxon>
        <taxon>Sordariomycetes</taxon>
        <taxon>Xylariomycetidae</taxon>
        <taxon>Amphisphaeriales</taxon>
        <taxon>Apiosporaceae</taxon>
        <taxon>Apiospora</taxon>
    </lineage>
</organism>
<dbReference type="GO" id="GO:0005789">
    <property type="term" value="C:endoplasmic reticulum membrane"/>
    <property type="evidence" value="ECO:0007669"/>
    <property type="project" value="UniProtKB-SubCell"/>
</dbReference>
<keyword evidence="10 14" id="KW-0472">Membrane</keyword>
<dbReference type="GO" id="GO:0030148">
    <property type="term" value="P:sphingolipid biosynthetic process"/>
    <property type="evidence" value="ECO:0007669"/>
    <property type="project" value="TreeGrafter"/>
</dbReference>
<keyword evidence="11 14" id="KW-0275">Fatty acid biosynthesis</keyword>
<evidence type="ECO:0000313" key="16">
    <source>
        <dbReference type="Proteomes" id="UP001392437"/>
    </source>
</evidence>
<name>A0AAW0QRE0_9PEZI</name>
<evidence type="ECO:0000256" key="6">
    <source>
        <dbReference type="ARBA" id="ARBA00022692"/>
    </source>
</evidence>
<feature type="transmembrane region" description="Helical" evidence="14">
    <location>
        <begin position="99"/>
        <end position="119"/>
    </location>
</feature>
<keyword evidence="5 14" id="KW-0444">Lipid biosynthesis</keyword>
<dbReference type="EMBL" id="JAQQWP010000006">
    <property type="protein sequence ID" value="KAK8114332.1"/>
    <property type="molecule type" value="Genomic_DNA"/>
</dbReference>
<evidence type="ECO:0000256" key="13">
    <source>
        <dbReference type="ARBA" id="ARBA00036671"/>
    </source>
</evidence>
<comment type="subcellular location">
    <subcellularLocation>
        <location evidence="14">Endoplasmic reticulum membrane</location>
        <topology evidence="14">Multi-pass membrane protein</topology>
    </subcellularLocation>
    <subcellularLocation>
        <location evidence="1">Membrane</location>
        <topology evidence="1">Multi-pass membrane protein</topology>
    </subcellularLocation>
</comment>
<keyword evidence="12 14" id="KW-0456">Lyase</keyword>
<evidence type="ECO:0000256" key="1">
    <source>
        <dbReference type="ARBA" id="ARBA00004141"/>
    </source>
</evidence>
<comment type="function">
    <text evidence="14">Catalyzes the third of the four reactions of the long-chain fatty acids elongation cycle. This endoplasmic reticulum-bound enzymatic process, allows the addition of two carbons to the chain of long- and very long-chain fatty acids/VLCFAs per cycle. This enzyme catalyzes the dehydration of the 3-hydroxyacyl-CoA intermediate into trans-2,3-enoyl-CoA, within each cycle of fatty acid elongation. Thereby, it participates to the production of VLCFAs of different chain lengths that are involved in multiple biological processes as precursors of membrane lipids and lipid mediators.</text>
</comment>
<evidence type="ECO:0000256" key="12">
    <source>
        <dbReference type="ARBA" id="ARBA00023239"/>
    </source>
</evidence>
<feature type="transmembrane region" description="Helical" evidence="14">
    <location>
        <begin position="59"/>
        <end position="78"/>
    </location>
</feature>
<dbReference type="PANTHER" id="PTHR11035:SF3">
    <property type="entry name" value="VERY-LONG-CHAIN (3R)-3-HYDROXYACYL-COA DEHYDRATASE"/>
    <property type="match status" value="1"/>
</dbReference>
<comment type="similarity">
    <text evidence="3 14">Belongs to the very long-chain fatty acids dehydratase HACD family.</text>
</comment>
<keyword evidence="7 14" id="KW-0276">Fatty acid metabolism</keyword>
<dbReference type="Proteomes" id="UP001392437">
    <property type="component" value="Unassembled WGS sequence"/>
</dbReference>
<evidence type="ECO:0000256" key="10">
    <source>
        <dbReference type="ARBA" id="ARBA00023136"/>
    </source>
</evidence>
<keyword evidence="14" id="KW-0256">Endoplasmic reticulum</keyword>
<dbReference type="AlphaFoldDB" id="A0AAW0QRE0"/>
<evidence type="ECO:0000256" key="11">
    <source>
        <dbReference type="ARBA" id="ARBA00023160"/>
    </source>
</evidence>
<protein>
    <recommendedName>
        <fullName evidence="4 14">Very-long-chain (3R)-3-hydroxyacyl-CoA dehydratase</fullName>
        <ecNumber evidence="4 14">4.2.1.134</ecNumber>
    </recommendedName>
</protein>
<sequence length="223" mass="25140">MAQEAAKTPKRSSPIKTAYLILYNAVSAILWATVLGRTVGANMLRGPAFVYVSTGDFVLWTQTLMIMDVLHGLFGMHCPNRPRHRCRPSRVPLRRCLGVQYPFPALCASPVYSSMLFAWSVTEVIRYTYLAVKLGGYEPAAFTWVRYSSYLVLYPLGITSEMIQMWRALAPAGHKFGPLYQLFLGVSLFVIWPIGAYVLIGHMNRQRRKVLAAQKSENMKATQ</sequence>
<feature type="transmembrane region" description="Helical" evidence="14">
    <location>
        <begin position="20"/>
        <end position="39"/>
    </location>
</feature>
<evidence type="ECO:0000256" key="14">
    <source>
        <dbReference type="RuleBase" id="RU363109"/>
    </source>
</evidence>
<accession>A0AAW0QRE0</accession>
<reference evidence="15 16" key="1">
    <citation type="submission" date="2023-01" db="EMBL/GenBank/DDBJ databases">
        <title>Analysis of 21 Apiospora genomes using comparative genomics revels a genus with tremendous synthesis potential of carbohydrate active enzymes and secondary metabolites.</title>
        <authorList>
            <person name="Sorensen T."/>
        </authorList>
    </citation>
    <scope>NUCLEOTIDE SEQUENCE [LARGE SCALE GENOMIC DNA]</scope>
    <source>
        <strain evidence="15 16">CBS 117206</strain>
    </source>
</reference>
<evidence type="ECO:0000256" key="9">
    <source>
        <dbReference type="ARBA" id="ARBA00023098"/>
    </source>
</evidence>
<dbReference type="GO" id="GO:0102158">
    <property type="term" value="F:very-long-chain (3R)-3-hydroxyacyl-CoA dehydratase activity"/>
    <property type="evidence" value="ECO:0007669"/>
    <property type="project" value="UniProtKB-EC"/>
</dbReference>
<dbReference type="PANTHER" id="PTHR11035">
    <property type="entry name" value="VERY-LONG-CHAIN (3R)-3-HYDROXYACYL-COA DEHYDRATASE"/>
    <property type="match status" value="1"/>
</dbReference>
<evidence type="ECO:0000256" key="2">
    <source>
        <dbReference type="ARBA" id="ARBA00005194"/>
    </source>
</evidence>
<keyword evidence="6 14" id="KW-0812">Transmembrane</keyword>
<comment type="caution">
    <text evidence="14">Lacks conserved residue(s) required for the propagation of feature annotation.</text>
</comment>
<dbReference type="Pfam" id="PF04387">
    <property type="entry name" value="PTPLA"/>
    <property type="match status" value="1"/>
</dbReference>
<dbReference type="GO" id="GO:0030497">
    <property type="term" value="P:fatty acid elongation"/>
    <property type="evidence" value="ECO:0007669"/>
    <property type="project" value="TreeGrafter"/>
</dbReference>
<keyword evidence="8 14" id="KW-1133">Transmembrane helix</keyword>
<dbReference type="InterPro" id="IPR007482">
    <property type="entry name" value="Tyr_Pase-like_PTPLA"/>
</dbReference>
<keyword evidence="9 14" id="KW-0443">Lipid metabolism</keyword>
<evidence type="ECO:0000256" key="4">
    <source>
        <dbReference type="ARBA" id="ARBA00013122"/>
    </source>
</evidence>
<evidence type="ECO:0000256" key="8">
    <source>
        <dbReference type="ARBA" id="ARBA00022989"/>
    </source>
</evidence>
<gene>
    <name evidence="15" type="ORF">PG999_006401</name>
</gene>
<evidence type="ECO:0000256" key="7">
    <source>
        <dbReference type="ARBA" id="ARBA00022832"/>
    </source>
</evidence>
<comment type="catalytic activity">
    <reaction evidence="13 14">
        <text>a very-long-chain (3R)-3-hydroxyacyl-CoA = a very-long-chain (2E)-enoyl-CoA + H2O</text>
        <dbReference type="Rhea" id="RHEA:45812"/>
        <dbReference type="ChEBI" id="CHEBI:15377"/>
        <dbReference type="ChEBI" id="CHEBI:83728"/>
        <dbReference type="ChEBI" id="CHEBI:85440"/>
        <dbReference type="EC" id="4.2.1.134"/>
    </reaction>
</comment>